<evidence type="ECO:0000313" key="3">
    <source>
        <dbReference type="EMBL" id="KDN63553.1"/>
    </source>
</evidence>
<keyword evidence="4" id="KW-1185">Reference proteome</keyword>
<gene>
    <name evidence="3" type="ORF">CSUB01_12147</name>
</gene>
<accession>A0A066X336</accession>
<dbReference type="AlphaFoldDB" id="A0A066X336"/>
<protein>
    <submittedName>
        <fullName evidence="3">Uncharacterized protein</fullName>
    </submittedName>
</protein>
<dbReference type="Proteomes" id="UP000027238">
    <property type="component" value="Unassembled WGS sequence"/>
</dbReference>
<evidence type="ECO:0000256" key="1">
    <source>
        <dbReference type="SAM" id="Coils"/>
    </source>
</evidence>
<name>A0A066X336_COLSU</name>
<feature type="coiled-coil region" evidence="1">
    <location>
        <begin position="56"/>
        <end position="87"/>
    </location>
</feature>
<evidence type="ECO:0000256" key="2">
    <source>
        <dbReference type="SAM" id="MobiDB-lite"/>
    </source>
</evidence>
<evidence type="ECO:0000313" key="4">
    <source>
        <dbReference type="Proteomes" id="UP000027238"/>
    </source>
</evidence>
<proteinExistence type="predicted"/>
<feature type="region of interest" description="Disordered" evidence="2">
    <location>
        <begin position="204"/>
        <end position="236"/>
    </location>
</feature>
<sequence>MDDRWLEAAYPSRNMAMPQHAPNRGLDTLTTRLVTVVIEEMRACLSSQSLRCQTLVTAKEEQIRVLNEQLDSARATAELQVRALRSQATYIRSLKDDLERSRVSAWPSPAGLDAELLLGPSSPDSIFELDAFSTDQGFDQSSRRGLDRSVYGDPDQHPAEGLDQHSCPRRAQDEDHQDGLAQDPFDGLAPLLALAETAAIVNHTAAGDDTTPQSAESSLKRKAEDIAGVVKKARPA</sequence>
<dbReference type="HOGENOM" id="CLU_1175354_0_0_1"/>
<organism evidence="3 4">
    <name type="scientific">Colletotrichum sublineola</name>
    <name type="common">Sorghum anthracnose fungus</name>
    <dbReference type="NCBI Taxonomy" id="1173701"/>
    <lineage>
        <taxon>Eukaryota</taxon>
        <taxon>Fungi</taxon>
        <taxon>Dikarya</taxon>
        <taxon>Ascomycota</taxon>
        <taxon>Pezizomycotina</taxon>
        <taxon>Sordariomycetes</taxon>
        <taxon>Hypocreomycetidae</taxon>
        <taxon>Glomerellales</taxon>
        <taxon>Glomerellaceae</taxon>
        <taxon>Colletotrichum</taxon>
        <taxon>Colletotrichum graminicola species complex</taxon>
    </lineage>
</organism>
<feature type="region of interest" description="Disordered" evidence="2">
    <location>
        <begin position="136"/>
        <end position="184"/>
    </location>
</feature>
<dbReference type="EMBL" id="JMSE01001212">
    <property type="protein sequence ID" value="KDN63553.1"/>
    <property type="molecule type" value="Genomic_DNA"/>
</dbReference>
<comment type="caution">
    <text evidence="3">The sequence shown here is derived from an EMBL/GenBank/DDBJ whole genome shotgun (WGS) entry which is preliminary data.</text>
</comment>
<keyword evidence="1" id="KW-0175">Coiled coil</keyword>
<reference evidence="4" key="1">
    <citation type="journal article" date="2014" name="Genome Announc.">
        <title>Draft genome sequence of Colletotrichum sublineola, a destructive pathogen of cultivated sorghum.</title>
        <authorList>
            <person name="Baroncelli R."/>
            <person name="Sanz-Martin J.M."/>
            <person name="Rech G.E."/>
            <person name="Sukno S.A."/>
            <person name="Thon M.R."/>
        </authorList>
    </citation>
    <scope>NUCLEOTIDE SEQUENCE [LARGE SCALE GENOMIC DNA]</scope>
    <source>
        <strain evidence="4">TX430BB</strain>
    </source>
</reference>
<feature type="compositionally biased region" description="Basic and acidic residues" evidence="2">
    <location>
        <begin position="154"/>
        <end position="163"/>
    </location>
</feature>